<evidence type="ECO:0000313" key="3">
    <source>
        <dbReference type="Proteomes" id="UP000315003"/>
    </source>
</evidence>
<name>A0A517SUH4_9BACT</name>
<feature type="domain" description="VOC" evidence="1">
    <location>
        <begin position="1"/>
        <end position="118"/>
    </location>
</feature>
<dbReference type="InterPro" id="IPR004360">
    <property type="entry name" value="Glyas_Fos-R_dOase_dom"/>
</dbReference>
<dbReference type="PROSITE" id="PS51819">
    <property type="entry name" value="VOC"/>
    <property type="match status" value="1"/>
</dbReference>
<dbReference type="Pfam" id="PF00903">
    <property type="entry name" value="Glyoxalase"/>
    <property type="match status" value="1"/>
</dbReference>
<dbReference type="SUPFAM" id="SSF54593">
    <property type="entry name" value="Glyoxalase/Bleomycin resistance protein/Dihydroxybiphenyl dioxygenase"/>
    <property type="match status" value="1"/>
</dbReference>
<gene>
    <name evidence="2" type="ORF">SV7mr_22890</name>
</gene>
<dbReference type="OrthoDB" id="214074at2"/>
<keyword evidence="3" id="KW-1185">Reference proteome</keyword>
<dbReference type="InterPro" id="IPR037523">
    <property type="entry name" value="VOC_core"/>
</dbReference>
<dbReference type="AlphaFoldDB" id="A0A517SUH4"/>
<protein>
    <submittedName>
        <fullName evidence="2">Glyoxalase-like domain protein</fullName>
    </submittedName>
</protein>
<evidence type="ECO:0000259" key="1">
    <source>
        <dbReference type="PROSITE" id="PS51819"/>
    </source>
</evidence>
<evidence type="ECO:0000313" key="2">
    <source>
        <dbReference type="EMBL" id="QDT59779.1"/>
    </source>
</evidence>
<reference evidence="2 3" key="1">
    <citation type="submission" date="2019-02" db="EMBL/GenBank/DDBJ databases">
        <title>Deep-cultivation of Planctomycetes and their phenomic and genomic characterization uncovers novel biology.</title>
        <authorList>
            <person name="Wiegand S."/>
            <person name="Jogler M."/>
            <person name="Boedeker C."/>
            <person name="Pinto D."/>
            <person name="Vollmers J."/>
            <person name="Rivas-Marin E."/>
            <person name="Kohn T."/>
            <person name="Peeters S.H."/>
            <person name="Heuer A."/>
            <person name="Rast P."/>
            <person name="Oberbeckmann S."/>
            <person name="Bunk B."/>
            <person name="Jeske O."/>
            <person name="Meyerdierks A."/>
            <person name="Storesund J.E."/>
            <person name="Kallscheuer N."/>
            <person name="Luecker S."/>
            <person name="Lage O.M."/>
            <person name="Pohl T."/>
            <person name="Merkel B.J."/>
            <person name="Hornburger P."/>
            <person name="Mueller R.-W."/>
            <person name="Bruemmer F."/>
            <person name="Labrenz M."/>
            <person name="Spormann A.M."/>
            <person name="Op den Camp H."/>
            <person name="Overmann J."/>
            <person name="Amann R."/>
            <person name="Jetten M.S.M."/>
            <person name="Mascher T."/>
            <person name="Medema M.H."/>
            <person name="Devos D.P."/>
            <person name="Kaster A.-K."/>
            <person name="Ovreas L."/>
            <person name="Rohde M."/>
            <person name="Galperin M.Y."/>
            <person name="Jogler C."/>
        </authorList>
    </citation>
    <scope>NUCLEOTIDE SEQUENCE [LARGE SCALE GENOMIC DNA]</scope>
    <source>
        <strain evidence="2 3">SV_7m_r</strain>
    </source>
</reference>
<proteinExistence type="predicted"/>
<dbReference type="RefSeq" id="WP_145271871.1">
    <property type="nucleotide sequence ID" value="NZ_CP036272.1"/>
</dbReference>
<accession>A0A517SUH4</accession>
<dbReference type="InterPro" id="IPR029068">
    <property type="entry name" value="Glyas_Bleomycin-R_OHBP_Dase"/>
</dbReference>
<organism evidence="2 3">
    <name type="scientific">Stieleria bergensis</name>
    <dbReference type="NCBI Taxonomy" id="2528025"/>
    <lineage>
        <taxon>Bacteria</taxon>
        <taxon>Pseudomonadati</taxon>
        <taxon>Planctomycetota</taxon>
        <taxon>Planctomycetia</taxon>
        <taxon>Pirellulales</taxon>
        <taxon>Pirellulaceae</taxon>
        <taxon>Stieleria</taxon>
    </lineage>
</organism>
<dbReference type="Gene3D" id="3.10.180.10">
    <property type="entry name" value="2,3-Dihydroxybiphenyl 1,2-Dioxygenase, domain 1"/>
    <property type="match status" value="1"/>
</dbReference>
<dbReference type="Proteomes" id="UP000315003">
    <property type="component" value="Chromosome"/>
</dbReference>
<dbReference type="EMBL" id="CP036272">
    <property type="protein sequence ID" value="QDT59779.1"/>
    <property type="molecule type" value="Genomic_DNA"/>
</dbReference>
<sequence length="119" mass="13590">MFQGMTLVIAVRDLQLSSRYYQDQLGFQTREIEDPGWRCFERDHVAIMAGECPDAMPAAELGDHSFIASIRVDDAKALYTELTEKQVTIVKQLCDESWGMREFGIQTIDGHRIMFAQSI</sequence>